<reference evidence="8 9" key="1">
    <citation type="submission" date="2020-03" db="EMBL/GenBank/DDBJ databases">
        <title>Draft Genome Sequence of Cudoniella acicularis.</title>
        <authorList>
            <person name="Buettner E."/>
            <person name="Kellner H."/>
        </authorList>
    </citation>
    <scope>NUCLEOTIDE SEQUENCE [LARGE SCALE GENOMIC DNA]</scope>
    <source>
        <strain evidence="8 9">DSM 108380</strain>
    </source>
</reference>
<evidence type="ECO:0000313" key="9">
    <source>
        <dbReference type="Proteomes" id="UP000566819"/>
    </source>
</evidence>
<feature type="region of interest" description="Disordered" evidence="5">
    <location>
        <begin position="2011"/>
        <end position="2044"/>
    </location>
</feature>
<keyword evidence="1" id="KW-0596">Phosphopantetheine</keyword>
<accession>A0A8H4RY92</accession>
<dbReference type="Gene3D" id="1.10.1200.10">
    <property type="entry name" value="ACP-like"/>
    <property type="match status" value="1"/>
</dbReference>
<feature type="region of interest" description="Disordered" evidence="5">
    <location>
        <begin position="1900"/>
        <end position="1941"/>
    </location>
</feature>
<dbReference type="InterPro" id="IPR016039">
    <property type="entry name" value="Thiolase-like"/>
</dbReference>
<feature type="compositionally biased region" description="Pro residues" evidence="5">
    <location>
        <begin position="1441"/>
        <end position="1454"/>
    </location>
</feature>
<name>A0A8H4RY92_9HELO</name>
<dbReference type="InterPro" id="IPR020806">
    <property type="entry name" value="PKS_PP-bd"/>
</dbReference>
<dbReference type="InterPro" id="IPR036736">
    <property type="entry name" value="ACP-like_sf"/>
</dbReference>
<evidence type="ECO:0000256" key="3">
    <source>
        <dbReference type="ARBA" id="ARBA00022679"/>
    </source>
</evidence>
<dbReference type="SMART" id="SM00823">
    <property type="entry name" value="PKS_PP"/>
    <property type="match status" value="1"/>
</dbReference>
<keyword evidence="2" id="KW-0597">Phosphoprotein</keyword>
<dbReference type="InterPro" id="IPR032088">
    <property type="entry name" value="SAT"/>
</dbReference>
<feature type="active site" description="Proton donor; for dehydratase activity" evidence="4">
    <location>
        <position position="785"/>
    </location>
</feature>
<dbReference type="InterPro" id="IPR020841">
    <property type="entry name" value="PKS_Beta-ketoAc_synthase_dom"/>
</dbReference>
<feature type="compositionally biased region" description="Low complexity" evidence="5">
    <location>
        <begin position="1323"/>
        <end position="1332"/>
    </location>
</feature>
<dbReference type="Gene3D" id="3.30.70.3290">
    <property type="match status" value="1"/>
</dbReference>
<dbReference type="InterPro" id="IPR006162">
    <property type="entry name" value="Ppantetheine_attach_site"/>
</dbReference>
<keyword evidence="9" id="KW-1185">Reference proteome</keyword>
<evidence type="ECO:0000259" key="7">
    <source>
        <dbReference type="PROSITE" id="PS52019"/>
    </source>
</evidence>
<dbReference type="Gene3D" id="3.40.47.10">
    <property type="match status" value="1"/>
</dbReference>
<gene>
    <name evidence="8" type="ORF">G7Y89_g315</name>
</gene>
<dbReference type="PANTHER" id="PTHR22949">
    <property type="entry name" value="WHITE COLLAR 2 PROTEIN WC2"/>
    <property type="match status" value="1"/>
</dbReference>
<feature type="compositionally biased region" description="Acidic residues" evidence="5">
    <location>
        <begin position="1916"/>
        <end position="1926"/>
    </location>
</feature>
<feature type="region of interest" description="N-terminal hotdog fold" evidence="4">
    <location>
        <begin position="569"/>
        <end position="702"/>
    </location>
</feature>
<dbReference type="SMART" id="SM00825">
    <property type="entry name" value="PKS_KS"/>
    <property type="match status" value="1"/>
</dbReference>
<dbReference type="EMBL" id="JAAMPI010000011">
    <property type="protein sequence ID" value="KAF4637763.1"/>
    <property type="molecule type" value="Genomic_DNA"/>
</dbReference>
<dbReference type="PROSITE" id="PS00012">
    <property type="entry name" value="PHOSPHOPANTETHEINE"/>
    <property type="match status" value="1"/>
</dbReference>
<feature type="compositionally biased region" description="Polar residues" evidence="5">
    <location>
        <begin position="1337"/>
        <end position="1352"/>
    </location>
</feature>
<evidence type="ECO:0000259" key="6">
    <source>
        <dbReference type="PROSITE" id="PS50075"/>
    </source>
</evidence>
<dbReference type="InterPro" id="IPR014030">
    <property type="entry name" value="Ketoacyl_synth_N"/>
</dbReference>
<dbReference type="GO" id="GO:0031177">
    <property type="term" value="F:phosphopantetheine binding"/>
    <property type="evidence" value="ECO:0007669"/>
    <property type="project" value="InterPro"/>
</dbReference>
<feature type="domain" description="Carrier" evidence="6">
    <location>
        <begin position="894"/>
        <end position="971"/>
    </location>
</feature>
<protein>
    <recommendedName>
        <fullName evidence="10">Carrier domain-containing protein</fullName>
    </recommendedName>
</protein>
<dbReference type="InterPro" id="IPR042104">
    <property type="entry name" value="PKS_dehydratase_sf"/>
</dbReference>
<proteinExistence type="predicted"/>
<feature type="active site" description="Proton acceptor; for dehydratase activity" evidence="4">
    <location>
        <position position="603"/>
    </location>
</feature>
<dbReference type="Pfam" id="PF26087">
    <property type="entry name" value="DUF8032"/>
    <property type="match status" value="2"/>
</dbReference>
<feature type="domain" description="PKS/mFAS DH" evidence="7">
    <location>
        <begin position="569"/>
        <end position="861"/>
    </location>
</feature>
<dbReference type="InterPro" id="IPR049900">
    <property type="entry name" value="PKS_mFAS_DH"/>
</dbReference>
<dbReference type="Gene3D" id="3.10.129.110">
    <property type="entry name" value="Polyketide synthase dehydratase"/>
    <property type="match status" value="1"/>
</dbReference>
<dbReference type="Pfam" id="PF00550">
    <property type="entry name" value="PP-binding"/>
    <property type="match status" value="1"/>
</dbReference>
<feature type="compositionally biased region" description="Polar residues" evidence="5">
    <location>
        <begin position="1361"/>
        <end position="1374"/>
    </location>
</feature>
<dbReference type="Pfam" id="PF00109">
    <property type="entry name" value="ketoacyl-synt"/>
    <property type="match status" value="1"/>
</dbReference>
<evidence type="ECO:0000256" key="1">
    <source>
        <dbReference type="ARBA" id="ARBA00022450"/>
    </source>
</evidence>
<feature type="compositionally biased region" description="Low complexity" evidence="5">
    <location>
        <begin position="1397"/>
        <end position="1410"/>
    </location>
</feature>
<dbReference type="SUPFAM" id="SSF47336">
    <property type="entry name" value="ACP-like"/>
    <property type="match status" value="1"/>
</dbReference>
<evidence type="ECO:0008006" key="10">
    <source>
        <dbReference type="Google" id="ProtNLM"/>
    </source>
</evidence>
<feature type="region of interest" description="Disordered" evidence="5">
    <location>
        <begin position="1685"/>
        <end position="1832"/>
    </location>
</feature>
<dbReference type="Pfam" id="PF18558">
    <property type="entry name" value="HTH_51"/>
    <property type="match status" value="1"/>
</dbReference>
<dbReference type="Gene3D" id="3.40.366.10">
    <property type="entry name" value="Malonyl-Coenzyme A Acyl Carrier Protein, domain 2"/>
    <property type="match status" value="2"/>
</dbReference>
<feature type="region of interest" description="Disordered" evidence="5">
    <location>
        <begin position="1432"/>
        <end position="1565"/>
    </location>
</feature>
<dbReference type="InterPro" id="IPR058345">
    <property type="entry name" value="DUF8032"/>
</dbReference>
<dbReference type="Pfam" id="PF16073">
    <property type="entry name" value="SAT"/>
    <property type="match status" value="1"/>
</dbReference>
<dbReference type="Proteomes" id="UP000566819">
    <property type="component" value="Unassembled WGS sequence"/>
</dbReference>
<dbReference type="InterPro" id="IPR001227">
    <property type="entry name" value="Ac_transferase_dom_sf"/>
</dbReference>
<feature type="compositionally biased region" description="Gly residues" evidence="5">
    <location>
        <begin position="1715"/>
        <end position="1732"/>
    </location>
</feature>
<feature type="region of interest" description="C-terminal hotdog fold" evidence="4">
    <location>
        <begin position="729"/>
        <end position="861"/>
    </location>
</feature>
<feature type="compositionally biased region" description="Basic and acidic residues" evidence="5">
    <location>
        <begin position="2022"/>
        <end position="2044"/>
    </location>
</feature>
<dbReference type="OrthoDB" id="429813at2759"/>
<sequence length="2044" mass="224544">MTISTTELFLCGPQVRLPFPQELDQLRQVLLGHESLCGSLTATLKDLPNLLRQLTASDNTLKRVPAAGSIDFLLQWLDSGLLCLPVDALLNVASLPFAVLLQIALFLQHLAKTNAGPDYSQTIQSLQQYGVQGFCTGFLTAAAIDFSGNGKQLAEHTATSLRLAVCIGAYIDQNALYAEPSSPVCTLSIRWKQEVGLRAKKIGINGRFHSAVDYTTAAQNLKDFSKSVKGLQYPFASKLQAPLRMNATGELITGGISVTDVAIESILLHTADWYMTLRKTFNAFPTDRPRVTTFAFEEGVLPLSLSQKSGTTYGVNSINGNLEAEYPSHPVAVVSMACRFPGAADVNKFWDLLESGVSMVRGAPSDRLNLNNHCLADHASTKFWGNFIDHDSFDHRFFKKSSREVVSISSTPNWPITSWKLPVSTTQQTTWLPLVDSTPHANPAYFSSAVQRVAQKSQSCVWVEAGQGSSAMSLAKSCLNSKGQQLYCPSFLNGPNAISSVAETVVELWKAGMHVQFWPYHRSERGQFEYKSLPPYQFEKTKQWLPFIDQVTPEPVTDIAHAAQTKFTHEFISFLEFSDSSKKEAIFLIDLESDRYMYLLSGHIASSQALAPASLYVELLSRAAMILTKGASYNTHVINMSSMQMKGAPIGLDPRKNIYIRLTRVTPDVDSWDFEFSSKLKQGGGDVQIHVIGKVGLDKRDDPVLADTIMRWSALIGYKRCLSITNSEDGEKMQGKHIYRALQKLIFFDEMYHGINSISYEGHKAAGKVAAELDPKLAPSEALYDTPTTDGMMQFAGGINRIVTGGAFDITAGEWIAYSLMTEDTEERTVSDVYIFDKKSQQVAIAFIGFVFTRTSVWALQRSLRSVNTGGPDANATPAPAGVAPISVAVAGVSVKSSKASQVLEVFHNVTDVRMNEITLDLTLEDLGIDSLLVTEVLNEMQTAFGLEIDLNTFLFFPNVKAVCDHIDSALGVGAGMTIEAPALAEAKGNGAAIRSVPTTAPGAESRPSLQWAQKVFSDCEDAYERAAIETKAVEFWEKCYPRQAALVLAYVVEAFAKLGCDMAALKAGDTAPMISYLPSHRKLVRQLYRVLEDARLVIVNDQGQFVRTIKLVDRTPASTILKQIIPEFTLHASVHKIVQAVGSELAECLTGEKDSLQIVFGNKENKKTLDDLYDNWPLVRSGTLALGEFLEKAMANLDKPGAFRILEVDAGTDGTTKYSSSQTSAAHNTLLKTKDGHRPISILGKIRLQSINQSIWSIAPLISVAFRGSKLFRGSKRENNNFNLASHHPHHAQQGPSPHHLQSRPPSIVHHQQQQAPPPQSQHPNPYSSSHGLPQYPQSVQAQAAQHTQEISYYPAHPSPYSTPASGTYSSAAPDTPDIMATQMSSRPYPPIYHTPQSNSPASVASPSAHDQRHNMYGAPAAQLQQNPQMYYTPGQQYPAPMPPQGGPSPYGAPHPQQQPQQHHQSMTSQPNLLMSHAPAQHQMQQQQHPNQHPQQGITGSPRTKIEPHVPQMAQRPAAPLGPPQQQQQQHPTNGAQMQQNNVPGGSGVNPNAAPGPIPATTPLVVRQDNNGVQWIAFEYSRDRVKMEYTIRCDVESVNVETLSPEFKQENCVYPRACCSKDQYRGNRLVYETECNTVGWALAELNPCLRGKRGLIQRAVDSWRNSNQDPRLRSRRVRRMAKINNRKAVQAATHTPHMPGPSGPTGMPPSSNMGPGGAPNMGKPSLGGMGSGQLHHHHAHPDGSTQGGDDVGEDEYIDEQHHHHHQAPNGPPSGSPEDVRQAHVFPGYSGSFPPNSSVGGASMAPSIHGQHHNAPHSSHGALIAASRSHSKAELDEEERTILFGDIPEAKKRKFILVDDPGKGGRVRVRVTLDTVDIKEIPDSFRKSNSVYPRSWFPLEMQSPPPSARGSRFFESDDFDDGDEVEPSSGSRSGRKERGRMAVSVPLADGGEGEVEVPKMRRSVRSKEVRLNDLGYRMTWHQSRVFADKTVFLQKALDSYRNKVRSTMESTGKDVAATAPHFETRVGKRRWNDRSKKERRETDA</sequence>
<dbReference type="InterPro" id="IPR041068">
    <property type="entry name" value="HTH_51"/>
</dbReference>
<organism evidence="8 9">
    <name type="scientific">Cudoniella acicularis</name>
    <dbReference type="NCBI Taxonomy" id="354080"/>
    <lineage>
        <taxon>Eukaryota</taxon>
        <taxon>Fungi</taxon>
        <taxon>Dikarya</taxon>
        <taxon>Ascomycota</taxon>
        <taxon>Pezizomycotina</taxon>
        <taxon>Leotiomycetes</taxon>
        <taxon>Helotiales</taxon>
        <taxon>Tricladiaceae</taxon>
        <taxon>Cudoniella</taxon>
    </lineage>
</organism>
<dbReference type="PROSITE" id="PS50075">
    <property type="entry name" value="CARRIER"/>
    <property type="match status" value="1"/>
</dbReference>
<evidence type="ECO:0000313" key="8">
    <source>
        <dbReference type="EMBL" id="KAF4637763.1"/>
    </source>
</evidence>
<evidence type="ECO:0000256" key="4">
    <source>
        <dbReference type="PROSITE-ProRule" id="PRU01363"/>
    </source>
</evidence>
<feature type="compositionally biased region" description="Low complexity" evidence="5">
    <location>
        <begin position="1515"/>
        <end position="1553"/>
    </location>
</feature>
<dbReference type="InterPro" id="IPR009081">
    <property type="entry name" value="PP-bd_ACP"/>
</dbReference>
<feature type="compositionally biased region" description="Low complexity" evidence="5">
    <location>
        <begin position="1705"/>
        <end position="1714"/>
    </location>
</feature>
<comment type="caution">
    <text evidence="8">The sequence shown here is derived from an EMBL/GenBank/DDBJ whole genome shotgun (WGS) entry which is preliminary data.</text>
</comment>
<evidence type="ECO:0000256" key="5">
    <source>
        <dbReference type="SAM" id="MobiDB-lite"/>
    </source>
</evidence>
<dbReference type="SUPFAM" id="SSF53901">
    <property type="entry name" value="Thiolase-like"/>
    <property type="match status" value="1"/>
</dbReference>
<dbReference type="PROSITE" id="PS52019">
    <property type="entry name" value="PKS_MFAS_DH"/>
    <property type="match status" value="1"/>
</dbReference>
<dbReference type="GO" id="GO:0016746">
    <property type="term" value="F:acyltransferase activity"/>
    <property type="evidence" value="ECO:0007669"/>
    <property type="project" value="InterPro"/>
</dbReference>
<evidence type="ECO:0000256" key="2">
    <source>
        <dbReference type="ARBA" id="ARBA00022553"/>
    </source>
</evidence>
<dbReference type="PANTHER" id="PTHR22949:SF0">
    <property type="entry name" value="RE27538P"/>
    <property type="match status" value="1"/>
</dbReference>
<keyword evidence="3" id="KW-0808">Transferase</keyword>
<feature type="region of interest" description="Disordered" evidence="5">
    <location>
        <begin position="1280"/>
        <end position="1414"/>
    </location>
</feature>
<feature type="compositionally biased region" description="Low complexity" evidence="5">
    <location>
        <begin position="1478"/>
        <end position="1497"/>
    </location>
</feature>
<feature type="compositionally biased region" description="Low complexity" evidence="5">
    <location>
        <begin position="1455"/>
        <end position="1466"/>
    </location>
</feature>